<gene>
    <name evidence="2" type="ORF">LANO_0A02784G</name>
</gene>
<dbReference type="GO" id="GO:0005856">
    <property type="term" value="C:cytoskeleton"/>
    <property type="evidence" value="ECO:0007669"/>
    <property type="project" value="TreeGrafter"/>
</dbReference>
<protein>
    <submittedName>
        <fullName evidence="2">LANO_0A02784g1_1</fullName>
    </submittedName>
</protein>
<name>A0A1G4INY9_9SACH</name>
<dbReference type="Proteomes" id="UP000189911">
    <property type="component" value="Chromosome A"/>
</dbReference>
<dbReference type="PANTHER" id="PTHR10672">
    <property type="entry name" value="ADDUCIN"/>
    <property type="match status" value="1"/>
</dbReference>
<dbReference type="InterPro" id="IPR051017">
    <property type="entry name" value="Aldolase-II_Adducin_sf"/>
</dbReference>
<keyword evidence="3" id="KW-1185">Reference proteome</keyword>
<dbReference type="Pfam" id="PF00596">
    <property type="entry name" value="Aldolase_II"/>
    <property type="match status" value="1"/>
</dbReference>
<dbReference type="AlphaFoldDB" id="A0A1G4INY9"/>
<dbReference type="FunFam" id="3.40.225.10:FF:000009">
    <property type="entry name" value="Class II aldolase/adducin N-terminal"/>
    <property type="match status" value="1"/>
</dbReference>
<dbReference type="InterPro" id="IPR036409">
    <property type="entry name" value="Aldolase_II/adducin_N_sf"/>
</dbReference>
<evidence type="ECO:0000259" key="1">
    <source>
        <dbReference type="SMART" id="SM01007"/>
    </source>
</evidence>
<dbReference type="EMBL" id="LT598449">
    <property type="protein sequence ID" value="SCU78345.1"/>
    <property type="molecule type" value="Genomic_DNA"/>
</dbReference>
<dbReference type="PANTHER" id="PTHR10672:SF25">
    <property type="entry name" value="MEIOTICALLY UP-REGULATED GENE 14 PROTEIN"/>
    <property type="match status" value="1"/>
</dbReference>
<dbReference type="SMART" id="SM01007">
    <property type="entry name" value="Aldolase_II"/>
    <property type="match status" value="1"/>
</dbReference>
<dbReference type="GO" id="GO:0051015">
    <property type="term" value="F:actin filament binding"/>
    <property type="evidence" value="ECO:0007669"/>
    <property type="project" value="TreeGrafter"/>
</dbReference>
<organism evidence="2 3">
    <name type="scientific">Lachancea nothofagi CBS 11611</name>
    <dbReference type="NCBI Taxonomy" id="1266666"/>
    <lineage>
        <taxon>Eukaryota</taxon>
        <taxon>Fungi</taxon>
        <taxon>Dikarya</taxon>
        <taxon>Ascomycota</taxon>
        <taxon>Saccharomycotina</taxon>
        <taxon>Saccharomycetes</taxon>
        <taxon>Saccharomycetales</taxon>
        <taxon>Saccharomycetaceae</taxon>
        <taxon>Lachancea</taxon>
    </lineage>
</organism>
<sequence>MTTTNSKPQTAPRIKGLDIPTFTDPHDKRAWMLQHMAGVLRVFGRKGFNEGCAGHVTIVDPVDPSSYWINPLGVHFSMISASDLVQVSSEGKAIGGSMAAFNEPGFKVHSALHKARPDVEAICHAHSFYARTYSVFGTEPEMMSQDSCLVHNNVAILDSYDGVGLDEVEGEKVAAALGDKMAVILQNHGVMTFGKTVDEAGYLHILLENMCKAQILANAAANFPGASKRVISDKIAKSAFNTISNPKSLYASMQPDYELEIYLTNGALLN</sequence>
<dbReference type="InterPro" id="IPR001303">
    <property type="entry name" value="Aldolase_II/adducin_N"/>
</dbReference>
<dbReference type="OrthoDB" id="3238794at2759"/>
<dbReference type="SUPFAM" id="SSF53639">
    <property type="entry name" value="AraD/HMP-PK domain-like"/>
    <property type="match status" value="1"/>
</dbReference>
<reference evidence="3" key="1">
    <citation type="submission" date="2016-03" db="EMBL/GenBank/DDBJ databases">
        <authorList>
            <person name="Devillers Hugo."/>
        </authorList>
    </citation>
    <scope>NUCLEOTIDE SEQUENCE [LARGE SCALE GENOMIC DNA]</scope>
</reference>
<accession>A0A1G4INY9</accession>
<proteinExistence type="predicted"/>
<evidence type="ECO:0000313" key="2">
    <source>
        <dbReference type="EMBL" id="SCU78345.1"/>
    </source>
</evidence>
<feature type="domain" description="Class II aldolase/adducin N-terminal" evidence="1">
    <location>
        <begin position="34"/>
        <end position="215"/>
    </location>
</feature>
<evidence type="ECO:0000313" key="3">
    <source>
        <dbReference type="Proteomes" id="UP000189911"/>
    </source>
</evidence>
<dbReference type="Gene3D" id="3.40.225.10">
    <property type="entry name" value="Class II aldolase/adducin N-terminal domain"/>
    <property type="match status" value="1"/>
</dbReference>